<feature type="compositionally biased region" description="Basic and acidic residues" evidence="1">
    <location>
        <begin position="14"/>
        <end position="28"/>
    </location>
</feature>
<gene>
    <name evidence="2" type="ORF">MW046_03785</name>
</gene>
<evidence type="ECO:0000313" key="3">
    <source>
        <dbReference type="Proteomes" id="UP000831768"/>
    </source>
</evidence>
<evidence type="ECO:0000313" key="2">
    <source>
        <dbReference type="EMBL" id="UPM43574.1"/>
    </source>
</evidence>
<dbReference type="AlphaFoldDB" id="A0A8U0A3G1"/>
<dbReference type="GeneID" id="71927138"/>
<dbReference type="EMBL" id="CP096019">
    <property type="protein sequence ID" value="UPM43574.1"/>
    <property type="molecule type" value="Genomic_DNA"/>
</dbReference>
<protein>
    <submittedName>
        <fullName evidence="2">Uncharacterized protein</fullName>
    </submittedName>
</protein>
<evidence type="ECO:0000256" key="1">
    <source>
        <dbReference type="SAM" id="MobiDB-lite"/>
    </source>
</evidence>
<accession>A0A8U0A3G1</accession>
<keyword evidence="3" id="KW-1185">Reference proteome</keyword>
<reference evidence="2" key="1">
    <citation type="submission" date="2022-04" db="EMBL/GenBank/DDBJ databases">
        <title>Halocatena sp. nov., isolated from a salt lake.</title>
        <authorList>
            <person name="Cui H.-L."/>
        </authorList>
    </citation>
    <scope>NUCLEOTIDE SEQUENCE</scope>
    <source>
        <strain evidence="2">AD-1</strain>
    </source>
</reference>
<proteinExistence type="predicted"/>
<sequence>MGLLDRVKSYFREEEQTTELNRQHRGDQFGDLPEEIEEMPPEDVADKFVRMQQQTRLDFIQSRYISHSKWKEVMNLIENDPKQRVF</sequence>
<organism evidence="2 3">
    <name type="scientific">Halocatena salina</name>
    <dbReference type="NCBI Taxonomy" id="2934340"/>
    <lineage>
        <taxon>Archaea</taxon>
        <taxon>Methanobacteriati</taxon>
        <taxon>Methanobacteriota</taxon>
        <taxon>Stenosarchaea group</taxon>
        <taxon>Halobacteria</taxon>
        <taxon>Halobacteriales</taxon>
        <taxon>Natronomonadaceae</taxon>
        <taxon>Halocatena</taxon>
    </lineage>
</organism>
<dbReference type="RefSeq" id="WP_247994237.1">
    <property type="nucleotide sequence ID" value="NZ_CP096019.1"/>
</dbReference>
<dbReference type="Proteomes" id="UP000831768">
    <property type="component" value="Chromosome"/>
</dbReference>
<feature type="region of interest" description="Disordered" evidence="1">
    <location>
        <begin position="14"/>
        <end position="33"/>
    </location>
</feature>
<dbReference type="KEGG" id="haad:MW046_03785"/>
<name>A0A8U0A3G1_9EURY</name>